<accession>A0AAD9LQ21</accession>
<evidence type="ECO:0000313" key="3">
    <source>
        <dbReference type="Proteomes" id="UP001259832"/>
    </source>
</evidence>
<dbReference type="Proteomes" id="UP001259832">
    <property type="component" value="Unassembled WGS sequence"/>
</dbReference>
<dbReference type="AlphaFoldDB" id="A0AAD9LQ21"/>
<sequence length="79" mass="8974">MLASHGQLDEPDEFDEPVVSSASELSEEVGKLVREMVGKAAKKGFPKEHLDELLRISLRFDLWKEELGNNPPPLLKYRL</sequence>
<reference evidence="2" key="1">
    <citation type="submission" date="2023-08" db="EMBL/GenBank/DDBJ databases">
        <title>Reference Genome Resource for the Citrus Pathogen Phytophthora citrophthora.</title>
        <authorList>
            <person name="Moller H."/>
            <person name="Coetzee B."/>
            <person name="Rose L.J."/>
            <person name="Van Niekerk J.M."/>
        </authorList>
    </citation>
    <scope>NUCLEOTIDE SEQUENCE</scope>
    <source>
        <strain evidence="2">STE-U-9442</strain>
    </source>
</reference>
<organism evidence="2 3">
    <name type="scientific">Phytophthora citrophthora</name>
    <dbReference type="NCBI Taxonomy" id="4793"/>
    <lineage>
        <taxon>Eukaryota</taxon>
        <taxon>Sar</taxon>
        <taxon>Stramenopiles</taxon>
        <taxon>Oomycota</taxon>
        <taxon>Peronosporomycetes</taxon>
        <taxon>Peronosporales</taxon>
        <taxon>Peronosporaceae</taxon>
        <taxon>Phytophthora</taxon>
    </lineage>
</organism>
<comment type="caution">
    <text evidence="2">The sequence shown here is derived from an EMBL/GenBank/DDBJ whole genome shotgun (WGS) entry which is preliminary data.</text>
</comment>
<keyword evidence="3" id="KW-1185">Reference proteome</keyword>
<feature type="region of interest" description="Disordered" evidence="1">
    <location>
        <begin position="1"/>
        <end position="22"/>
    </location>
</feature>
<dbReference type="EMBL" id="JASMQC010000007">
    <property type="protein sequence ID" value="KAK1943267.1"/>
    <property type="molecule type" value="Genomic_DNA"/>
</dbReference>
<name>A0AAD9LQ21_9STRA</name>
<evidence type="ECO:0000313" key="2">
    <source>
        <dbReference type="EMBL" id="KAK1943267.1"/>
    </source>
</evidence>
<evidence type="ECO:0000256" key="1">
    <source>
        <dbReference type="SAM" id="MobiDB-lite"/>
    </source>
</evidence>
<gene>
    <name evidence="2" type="ORF">P3T76_004663</name>
</gene>
<proteinExistence type="predicted"/>
<protein>
    <submittedName>
        <fullName evidence="2">Uncharacterized protein</fullName>
    </submittedName>
</protein>